<organism evidence="1 2">
    <name type="scientific">Brockia lithotrophica</name>
    <dbReference type="NCBI Taxonomy" id="933949"/>
    <lineage>
        <taxon>Bacteria</taxon>
        <taxon>Bacillati</taxon>
        <taxon>Bacillota</taxon>
        <taxon>Bacilli</taxon>
        <taxon>Bacillales</taxon>
        <taxon>Bacillales Family X. Incertae Sedis</taxon>
        <taxon>Brockia</taxon>
    </lineage>
</organism>
<evidence type="ECO:0000313" key="1">
    <source>
        <dbReference type="EMBL" id="PTQ53149.1"/>
    </source>
</evidence>
<dbReference type="Proteomes" id="UP000244016">
    <property type="component" value="Unassembled WGS sequence"/>
</dbReference>
<gene>
    <name evidence="1" type="ORF">BLITH_0229</name>
</gene>
<name>A0A2T5GAD8_9BACL</name>
<dbReference type="AlphaFoldDB" id="A0A2T5GAD8"/>
<dbReference type="EMBL" id="PEBW01000001">
    <property type="protein sequence ID" value="PTQ53149.1"/>
    <property type="molecule type" value="Genomic_DNA"/>
</dbReference>
<reference evidence="1 2" key="1">
    <citation type="submission" date="2017-08" db="EMBL/GenBank/DDBJ databases">
        <title>Burning lignite coal seam in the remote Altai Mountains harbors a hydrogen-driven thermophilic microbial community.</title>
        <authorList>
            <person name="Kadnikov V.V."/>
            <person name="Mardanov A.V."/>
            <person name="Ivasenko D."/>
            <person name="Beletsky A.V."/>
            <person name="Karnachuk O.V."/>
            <person name="Ravin N.V."/>
        </authorList>
    </citation>
    <scope>NUCLEOTIDE SEQUENCE [LARGE SCALE GENOMIC DNA]</scope>
    <source>
        <strain evidence="1">AL31</strain>
    </source>
</reference>
<sequence length="54" mass="6255">MQVGLAAKGPPLWMPGLRPRVLLIAFQNFVLEKGPRKRLVPRRGRWLAYRRSLS</sequence>
<accession>A0A2T5GAD8</accession>
<proteinExistence type="predicted"/>
<evidence type="ECO:0000313" key="2">
    <source>
        <dbReference type="Proteomes" id="UP000244016"/>
    </source>
</evidence>
<comment type="caution">
    <text evidence="1">The sequence shown here is derived from an EMBL/GenBank/DDBJ whole genome shotgun (WGS) entry which is preliminary data.</text>
</comment>
<protein>
    <submittedName>
        <fullName evidence="1">Uncharacterized protein</fullName>
    </submittedName>
</protein>